<dbReference type="Gene3D" id="2.40.160.200">
    <property type="entry name" value="LURP1-related"/>
    <property type="match status" value="1"/>
</dbReference>
<proteinExistence type="inferred from homology"/>
<name>A0A6M4MI29_9ALTE</name>
<accession>A0A6M4MI29</accession>
<dbReference type="AlphaFoldDB" id="A0A6M4MI29"/>
<organism evidence="2 3">
    <name type="scientific">Alteromonas pelagimontana</name>
    <dbReference type="NCBI Taxonomy" id="1858656"/>
    <lineage>
        <taxon>Bacteria</taxon>
        <taxon>Pseudomonadati</taxon>
        <taxon>Pseudomonadota</taxon>
        <taxon>Gammaproteobacteria</taxon>
        <taxon>Alteromonadales</taxon>
        <taxon>Alteromonadaceae</taxon>
        <taxon>Alteromonas/Salinimonas group</taxon>
        <taxon>Alteromonas</taxon>
    </lineage>
</organism>
<dbReference type="Proteomes" id="UP000219285">
    <property type="component" value="Chromosome"/>
</dbReference>
<dbReference type="RefSeq" id="WP_075609755.1">
    <property type="nucleotide sequence ID" value="NZ_CP052766.1"/>
</dbReference>
<dbReference type="SUPFAM" id="SSF54518">
    <property type="entry name" value="Tubby C-terminal domain-like"/>
    <property type="match status" value="1"/>
</dbReference>
<dbReference type="EMBL" id="CP052766">
    <property type="protein sequence ID" value="QJR82250.1"/>
    <property type="molecule type" value="Genomic_DNA"/>
</dbReference>
<dbReference type="OrthoDB" id="4863874at2"/>
<comment type="similarity">
    <text evidence="1">Belongs to the LOR family.</text>
</comment>
<keyword evidence="3" id="KW-1185">Reference proteome</keyword>
<dbReference type="Pfam" id="PF04525">
    <property type="entry name" value="LOR"/>
    <property type="match status" value="1"/>
</dbReference>
<evidence type="ECO:0000313" key="3">
    <source>
        <dbReference type="Proteomes" id="UP000219285"/>
    </source>
</evidence>
<dbReference type="InterPro" id="IPR007612">
    <property type="entry name" value="LOR"/>
</dbReference>
<gene>
    <name evidence="2" type="ORF">CA267_016575</name>
</gene>
<evidence type="ECO:0008006" key="4">
    <source>
        <dbReference type="Google" id="ProtNLM"/>
    </source>
</evidence>
<reference evidence="3" key="1">
    <citation type="submission" date="2014-12" db="EMBL/GenBank/DDBJ databases">
        <title>Complete genome sequence of a multi-drug resistant Klebsiella pneumoniae.</title>
        <authorList>
            <person name="Hua X."/>
            <person name="Chen Q."/>
            <person name="Li X."/>
            <person name="Feng Y."/>
            <person name="Ruan Z."/>
            <person name="Yu Y."/>
        </authorList>
    </citation>
    <scope>NUCLEOTIDE SEQUENCE [LARGE SCALE GENOMIC DNA]</scope>
    <source>
        <strain evidence="3">5.12</strain>
    </source>
</reference>
<evidence type="ECO:0000313" key="2">
    <source>
        <dbReference type="EMBL" id="QJR82250.1"/>
    </source>
</evidence>
<dbReference type="InterPro" id="IPR038595">
    <property type="entry name" value="LOR_sf"/>
</dbReference>
<reference evidence="2 3" key="2">
    <citation type="submission" date="2020-04" db="EMBL/GenBank/DDBJ databases">
        <title>Complete genome sequence of Alteromonas pelagimontana 5.12T.</title>
        <authorList>
            <person name="Sinha R.K."/>
            <person name="Krishnan K.P."/>
            <person name="Kurian J.P."/>
        </authorList>
    </citation>
    <scope>NUCLEOTIDE SEQUENCE [LARGE SCALE GENOMIC DNA]</scope>
    <source>
        <strain evidence="2 3">5.12</strain>
    </source>
</reference>
<dbReference type="KEGG" id="apel:CA267_016575"/>
<evidence type="ECO:0000256" key="1">
    <source>
        <dbReference type="ARBA" id="ARBA00005437"/>
    </source>
</evidence>
<dbReference type="InterPro" id="IPR025659">
    <property type="entry name" value="Tubby-like_C"/>
</dbReference>
<protein>
    <recommendedName>
        <fullName evidence="4">LURP-one-related family protein</fullName>
    </recommendedName>
</protein>
<sequence>MSTVLSISNKLMSFRGRMSIGDENGEALYDANGQFSLFCRTWTLNKSGKQIATVKRKIWAWMPTYNMESFLGNFMIKRHLFSWTRAYSVIGGQYDGTEIRGNFWDLKFRVTRGNNCIASAKGKILTLRDTHSIQVHGDKTEDELFTSIVMVVLHLDRKSDRNDSD</sequence>